<keyword evidence="2" id="KW-1185">Reference proteome</keyword>
<dbReference type="Proteomes" id="UP001321479">
    <property type="component" value="Segment"/>
</dbReference>
<protein>
    <submittedName>
        <fullName evidence="1">Uncharacterized protein</fullName>
    </submittedName>
</protein>
<sequence length="70" mass="8532">MSDYQNSAYYNHKFYSEYYDISDISVSNDYEIKVANNYEIRWVAPQRGYLEIVKFMTEQKIDSQTKRQKK</sequence>
<name>A0ABM7NU90_9VIRU</name>
<proteinExistence type="predicted"/>
<dbReference type="RefSeq" id="YP_010842307.1">
    <property type="nucleotide sequence ID" value="NC_079139.1"/>
</dbReference>
<accession>A0ABM7NU90</accession>
<organism evidence="1 2">
    <name type="scientific">Cotonvirus japonicus</name>
    <dbReference type="NCBI Taxonomy" id="2811091"/>
    <lineage>
        <taxon>Viruses</taxon>
        <taxon>Varidnaviria</taxon>
        <taxon>Bamfordvirae</taxon>
        <taxon>Nucleocytoviricota</taxon>
        <taxon>Megaviricetes</taxon>
        <taxon>Imitervirales</taxon>
        <taxon>Mimiviridae</taxon>
        <taxon>Megamimivirinae</taxon>
        <taxon>Cotonvirus</taxon>
        <taxon>Cotonvirus japonicum</taxon>
    </lineage>
</organism>
<reference evidence="1 2" key="1">
    <citation type="submission" date="2021-02" db="EMBL/GenBank/DDBJ databases">
        <title>Cotonvirus japonicus, which uses Golgi apparatus of host cells for its virion factory, phylogenetically links tailed tupanvirus and icosahedral mimivirus.</title>
        <authorList>
            <person name="Takahashi H."/>
            <person name="Fukaya S."/>
            <person name="Song C."/>
            <person name="Murata K."/>
            <person name="Takemura M."/>
        </authorList>
    </citation>
    <scope>NUCLEOTIDE SEQUENCE [LARGE SCALE GENOMIC DNA]</scope>
</reference>
<dbReference type="EMBL" id="AP024483">
    <property type="protein sequence ID" value="BCS83699.1"/>
    <property type="molecule type" value="Genomic_DNA"/>
</dbReference>
<evidence type="ECO:0000313" key="1">
    <source>
        <dbReference type="EMBL" id="BCS83699.1"/>
    </source>
</evidence>
<evidence type="ECO:0000313" key="2">
    <source>
        <dbReference type="Proteomes" id="UP001321479"/>
    </source>
</evidence>
<dbReference type="GeneID" id="80558904"/>